<dbReference type="EMBL" id="ML170216">
    <property type="protein sequence ID" value="TDL17772.1"/>
    <property type="molecule type" value="Genomic_DNA"/>
</dbReference>
<dbReference type="STRING" id="50990.A0A4Y7PSD3"/>
<feature type="region of interest" description="Disordered" evidence="1">
    <location>
        <begin position="468"/>
        <end position="545"/>
    </location>
</feature>
<dbReference type="PANTHER" id="PTHR21310:SF15">
    <property type="entry name" value="AMINOGLYCOSIDE PHOSPHOTRANSFERASE DOMAIN-CONTAINING PROTEIN"/>
    <property type="match status" value="1"/>
</dbReference>
<protein>
    <recommendedName>
        <fullName evidence="2">Aminoglycoside phosphotransferase domain-containing protein</fullName>
    </recommendedName>
</protein>
<dbReference type="InterPro" id="IPR002575">
    <property type="entry name" value="Aminoglycoside_PTrfase"/>
</dbReference>
<evidence type="ECO:0000313" key="3">
    <source>
        <dbReference type="EMBL" id="TDL17772.1"/>
    </source>
</evidence>
<sequence>MPDDMDHQISQLQKKPEWANFHGLISCAESRLSKSSCTSISYLGYGSSNVVYKLTFSDLSSIAASVAKKDEERFNPEAKLSEIATMAFVRDSGLYPNIPVPRVHAWDVTFTNPAGAPYIFMDFVEGKVLDEVKNSDGLTGLDALSNEEQLSIVQSLASIQASLSKPVPFDQIGSLNRSEDGKFSVGPLCTSKTVGGPFKSLHEYWRSLLRAQFLHAMEEWSGLQTDIIPGCWFESNYRPQDFSNQIQFLSALEPHFIPPPQYLRLVLHHPDLALRNIIFDHQDPTKVKAVIDWGGAQILPLILTAKFPDDLQSRADDPFPCTGYPDEKWLTVPNDWVSCRNAKSIPTVYVHGKPAHPVPRAQAMVKRYFLRQYFSSCYAQSIFTIHGDKDLARARLFADAPYYLKFHEVLTDGWECWPVYDTWIKETYSRLQLLGHRKDDIIIGPNTYAKSTRSRFCDLGVVERSVEGKSSGGVTSSTSATSITSTSSGSSGGATVRGEKSERPTTERVEGGDAIVGTSINSTSGGTSGGGAVIGEHNERPATEGEDGVNAIVTTGIISARIGGAAVIGESDECPTTEGEETQESVDASEGS</sequence>
<gene>
    <name evidence="3" type="ORF">BD410DRAFT_536124</name>
</gene>
<keyword evidence="4" id="KW-1185">Reference proteome</keyword>
<feature type="compositionally biased region" description="Low complexity" evidence="1">
    <location>
        <begin position="468"/>
        <end position="489"/>
    </location>
</feature>
<evidence type="ECO:0000259" key="2">
    <source>
        <dbReference type="Pfam" id="PF01636"/>
    </source>
</evidence>
<dbReference type="Pfam" id="PF01636">
    <property type="entry name" value="APH"/>
    <property type="match status" value="1"/>
</dbReference>
<feature type="region of interest" description="Disordered" evidence="1">
    <location>
        <begin position="569"/>
        <end position="592"/>
    </location>
</feature>
<dbReference type="AlphaFoldDB" id="A0A4Y7PSD3"/>
<dbReference type="PANTHER" id="PTHR21310">
    <property type="entry name" value="AMINOGLYCOSIDE PHOSPHOTRANSFERASE-RELATED-RELATED"/>
    <property type="match status" value="1"/>
</dbReference>
<feature type="compositionally biased region" description="Low complexity" evidence="1">
    <location>
        <begin position="515"/>
        <end position="525"/>
    </location>
</feature>
<accession>A0A4Y7PSD3</accession>
<proteinExistence type="predicted"/>
<dbReference type="Gene3D" id="3.90.1200.10">
    <property type="match status" value="1"/>
</dbReference>
<reference evidence="3 4" key="1">
    <citation type="submission" date="2018-06" db="EMBL/GenBank/DDBJ databases">
        <title>A transcriptomic atlas of mushroom development highlights an independent origin of complex multicellularity.</title>
        <authorList>
            <consortium name="DOE Joint Genome Institute"/>
            <person name="Krizsan K."/>
            <person name="Almasi E."/>
            <person name="Merenyi Z."/>
            <person name="Sahu N."/>
            <person name="Viragh M."/>
            <person name="Koszo T."/>
            <person name="Mondo S."/>
            <person name="Kiss B."/>
            <person name="Balint B."/>
            <person name="Kues U."/>
            <person name="Barry K."/>
            <person name="Hegedus J.C."/>
            <person name="Henrissat B."/>
            <person name="Johnson J."/>
            <person name="Lipzen A."/>
            <person name="Ohm R."/>
            <person name="Nagy I."/>
            <person name="Pangilinan J."/>
            <person name="Yan J."/>
            <person name="Xiong Y."/>
            <person name="Grigoriev I.V."/>
            <person name="Hibbett D.S."/>
            <person name="Nagy L.G."/>
        </authorList>
    </citation>
    <scope>NUCLEOTIDE SEQUENCE [LARGE SCALE GENOMIC DNA]</scope>
    <source>
        <strain evidence="3 4">SZMC22713</strain>
    </source>
</reference>
<dbReference type="SUPFAM" id="SSF56112">
    <property type="entry name" value="Protein kinase-like (PK-like)"/>
    <property type="match status" value="1"/>
</dbReference>
<dbReference type="InterPro" id="IPR051678">
    <property type="entry name" value="AGP_Transferase"/>
</dbReference>
<dbReference type="Proteomes" id="UP000294933">
    <property type="component" value="Unassembled WGS sequence"/>
</dbReference>
<dbReference type="VEuPathDB" id="FungiDB:BD410DRAFT_536124"/>
<feature type="compositionally biased region" description="Basic and acidic residues" evidence="1">
    <location>
        <begin position="497"/>
        <end position="511"/>
    </location>
</feature>
<feature type="compositionally biased region" description="Acidic residues" evidence="1">
    <location>
        <begin position="570"/>
        <end position="584"/>
    </location>
</feature>
<evidence type="ECO:0000313" key="4">
    <source>
        <dbReference type="Proteomes" id="UP000294933"/>
    </source>
</evidence>
<feature type="domain" description="Aminoglycoside phosphotransferase" evidence="2">
    <location>
        <begin position="45"/>
        <end position="298"/>
    </location>
</feature>
<dbReference type="OrthoDB" id="10003767at2759"/>
<dbReference type="InterPro" id="IPR011009">
    <property type="entry name" value="Kinase-like_dom_sf"/>
</dbReference>
<organism evidence="3 4">
    <name type="scientific">Rickenella mellea</name>
    <dbReference type="NCBI Taxonomy" id="50990"/>
    <lineage>
        <taxon>Eukaryota</taxon>
        <taxon>Fungi</taxon>
        <taxon>Dikarya</taxon>
        <taxon>Basidiomycota</taxon>
        <taxon>Agaricomycotina</taxon>
        <taxon>Agaricomycetes</taxon>
        <taxon>Hymenochaetales</taxon>
        <taxon>Rickenellaceae</taxon>
        <taxon>Rickenella</taxon>
    </lineage>
</organism>
<name>A0A4Y7PSD3_9AGAM</name>
<evidence type="ECO:0000256" key="1">
    <source>
        <dbReference type="SAM" id="MobiDB-lite"/>
    </source>
</evidence>